<dbReference type="EMBL" id="GCHX01428612">
    <property type="protein sequence ID" value="JAI17630.1"/>
    <property type="molecule type" value="Transcribed_RNA"/>
</dbReference>
<dbReference type="PANTHER" id="PTHR47944:SF4">
    <property type="entry name" value="OS09G0441700 PROTEIN"/>
    <property type="match status" value="1"/>
</dbReference>
<feature type="transmembrane region" description="Helical" evidence="8">
    <location>
        <begin position="20"/>
        <end position="43"/>
    </location>
</feature>
<keyword evidence="2 6" id="KW-0349">Heme</keyword>
<proteinExistence type="inferred from homology"/>
<dbReference type="Gene3D" id="1.10.630.10">
    <property type="entry name" value="Cytochrome P450"/>
    <property type="match status" value="1"/>
</dbReference>
<dbReference type="GO" id="GO:0016705">
    <property type="term" value="F:oxidoreductase activity, acting on paired donors, with incorporation or reduction of molecular oxygen"/>
    <property type="evidence" value="ECO:0007669"/>
    <property type="project" value="InterPro"/>
</dbReference>
<keyword evidence="8" id="KW-0472">Membrane</keyword>
<evidence type="ECO:0000256" key="8">
    <source>
        <dbReference type="SAM" id="Phobius"/>
    </source>
</evidence>
<keyword evidence="8" id="KW-1133">Transmembrane helix</keyword>
<evidence type="ECO:0000256" key="7">
    <source>
        <dbReference type="RuleBase" id="RU000461"/>
    </source>
</evidence>
<dbReference type="InterPro" id="IPR001128">
    <property type="entry name" value="Cyt_P450"/>
</dbReference>
<dbReference type="InterPro" id="IPR036396">
    <property type="entry name" value="Cyt_P450_sf"/>
</dbReference>
<dbReference type="PROSITE" id="PS00086">
    <property type="entry name" value="CYTOCHROME_P450"/>
    <property type="match status" value="1"/>
</dbReference>
<protein>
    <submittedName>
        <fullName evidence="9">Cytochrome P450 CYP750A27v2</fullName>
    </submittedName>
</protein>
<dbReference type="GO" id="GO:0020037">
    <property type="term" value="F:heme binding"/>
    <property type="evidence" value="ECO:0007669"/>
    <property type="project" value="InterPro"/>
</dbReference>
<dbReference type="GO" id="GO:0005506">
    <property type="term" value="F:iron ion binding"/>
    <property type="evidence" value="ECO:0007669"/>
    <property type="project" value="InterPro"/>
</dbReference>
<keyword evidence="7" id="KW-0503">Monooxygenase</keyword>
<keyword evidence="3 6" id="KW-0479">Metal-binding</keyword>
<sequence length="537" mass="60532">MFDMGFVNLLQNLTLIAGGGGAATAAIGLMATLMFCFFSYCILYQSRRNERLPPGPYPWPIIGNLHQLRLPIHRTLRHLANKYGPILFLRFGSVPTLVVSSSEMAKQFLKTHDLIFASRPPTSVGKYFFYNFKDIAFAPYGDHWRKMRKICVLELLTAQRIESFKHVRQEEVSAMIRSIWEESESGRFAVNVTEAIYASLANILWRILARKKFSDNDLGTDGKGFTDLVREVSTAVGSLNIGDFVPYLDWLDLQGIKRSLKQANTRFDAFAENMIDEHVNARATTNGQAEAEAEAHVKDFIDVLLEMAGTDKMEAKVKRETIKAVTYELFSAGMDTSANALEWAMSELLRHPHAMKKLQEEIESAVGQHGIVKESDLATMKYLQCVVKETLRLYPSLPLALPHESVEAVTVGGYYIPKKTMVIMNLWAIGRDPDVWGADASEFNPERFLRVEEHGMDLSGGQSDFRMLPFGAGRRRCPGSAMAILTVEYALAQLLHTFDWRVEGDPSELDMKEACATTMPRQAPLFAYPSLRRPRRL</sequence>
<feature type="binding site" description="axial binding residue" evidence="6">
    <location>
        <position position="477"/>
    </location>
    <ligand>
        <name>heme</name>
        <dbReference type="ChEBI" id="CHEBI:30413"/>
    </ligand>
    <ligandPart>
        <name>Fe</name>
        <dbReference type="ChEBI" id="CHEBI:18248"/>
    </ligandPart>
</feature>
<evidence type="ECO:0000256" key="5">
    <source>
        <dbReference type="ARBA" id="ARBA00023004"/>
    </source>
</evidence>
<evidence type="ECO:0000256" key="6">
    <source>
        <dbReference type="PIRSR" id="PIRSR602401-1"/>
    </source>
</evidence>
<gene>
    <name evidence="9" type="primary">cytochrome P450 CYP750A27v2</name>
</gene>
<comment type="similarity">
    <text evidence="1 7">Belongs to the cytochrome P450 family.</text>
</comment>
<dbReference type="PRINTS" id="PR00463">
    <property type="entry name" value="EP450I"/>
</dbReference>
<evidence type="ECO:0000256" key="2">
    <source>
        <dbReference type="ARBA" id="ARBA00022617"/>
    </source>
</evidence>
<dbReference type="CDD" id="cd11072">
    <property type="entry name" value="CYP71-like"/>
    <property type="match status" value="1"/>
</dbReference>
<dbReference type="AlphaFoldDB" id="A0A0G7ZNR1"/>
<dbReference type="GO" id="GO:0004497">
    <property type="term" value="F:monooxygenase activity"/>
    <property type="evidence" value="ECO:0007669"/>
    <property type="project" value="UniProtKB-KW"/>
</dbReference>
<dbReference type="FunFam" id="1.10.630.10:FF:000011">
    <property type="entry name" value="Cytochrome P450 83B1"/>
    <property type="match status" value="1"/>
</dbReference>
<evidence type="ECO:0000256" key="1">
    <source>
        <dbReference type="ARBA" id="ARBA00010617"/>
    </source>
</evidence>
<dbReference type="PRINTS" id="PR00385">
    <property type="entry name" value="P450"/>
</dbReference>
<dbReference type="PANTHER" id="PTHR47944">
    <property type="entry name" value="CYTOCHROME P450 98A9"/>
    <property type="match status" value="1"/>
</dbReference>
<accession>A0A0G7ZNR1</accession>
<keyword evidence="5 6" id="KW-0408">Iron</keyword>
<dbReference type="SUPFAM" id="SSF48264">
    <property type="entry name" value="Cytochrome P450"/>
    <property type="match status" value="1"/>
</dbReference>
<dbReference type="InterPro" id="IPR017972">
    <property type="entry name" value="Cyt_P450_CS"/>
</dbReference>
<reference evidence="9" key="1">
    <citation type="journal article" date="2015" name="Plant J.">
        <title>Improved white spruce (Picea glauca) genome assemblies and annotation of large gene families of conifer terpenoid and phenolic defense metabolism.</title>
        <authorList>
            <person name="Warren R.L."/>
            <person name="Keeling C.I."/>
            <person name="Yuen M.M."/>
            <person name="Raymond A."/>
            <person name="Taylor G.A."/>
            <person name="Vandervalk B.P."/>
            <person name="Mohamadi H."/>
            <person name="Paulino D."/>
            <person name="Chiu R."/>
            <person name="Jackman S.D."/>
            <person name="Robertson G."/>
            <person name="Yang C."/>
            <person name="Hoffmann M."/>
            <person name="Weigel D."/>
            <person name="Nelson D.R."/>
            <person name="Ritland C."/>
            <person name="Isabel N."/>
            <person name="Jaquish B."/>
            <person name="Yanchuk A."/>
            <person name="Bousquet J."/>
            <person name="Jones S.J."/>
            <person name="MacKay J."/>
            <person name="Birol I."/>
            <person name="Bohlmann J."/>
        </authorList>
    </citation>
    <scope>NUCLEOTIDE SEQUENCE</scope>
</reference>
<evidence type="ECO:0000256" key="4">
    <source>
        <dbReference type="ARBA" id="ARBA00023002"/>
    </source>
</evidence>
<evidence type="ECO:0000313" key="9">
    <source>
        <dbReference type="EMBL" id="JAI17630.1"/>
    </source>
</evidence>
<evidence type="ECO:0000256" key="3">
    <source>
        <dbReference type="ARBA" id="ARBA00022723"/>
    </source>
</evidence>
<dbReference type="GO" id="GO:0044550">
    <property type="term" value="P:secondary metabolite biosynthetic process"/>
    <property type="evidence" value="ECO:0007669"/>
    <property type="project" value="UniProtKB-ARBA"/>
</dbReference>
<keyword evidence="4 7" id="KW-0560">Oxidoreductase</keyword>
<dbReference type="Pfam" id="PF00067">
    <property type="entry name" value="p450"/>
    <property type="match status" value="1"/>
</dbReference>
<keyword evidence="8" id="KW-0812">Transmembrane</keyword>
<organism evidence="9">
    <name type="scientific">Picea glauca</name>
    <name type="common">White spruce</name>
    <name type="synonym">Pinus glauca</name>
    <dbReference type="NCBI Taxonomy" id="3330"/>
    <lineage>
        <taxon>Eukaryota</taxon>
        <taxon>Viridiplantae</taxon>
        <taxon>Streptophyta</taxon>
        <taxon>Embryophyta</taxon>
        <taxon>Tracheophyta</taxon>
        <taxon>Spermatophyta</taxon>
        <taxon>Pinopsida</taxon>
        <taxon>Pinidae</taxon>
        <taxon>Conifers I</taxon>
        <taxon>Pinales</taxon>
        <taxon>Pinaceae</taxon>
        <taxon>Picea</taxon>
    </lineage>
</organism>
<dbReference type="InterPro" id="IPR002401">
    <property type="entry name" value="Cyt_P450_E_grp-I"/>
</dbReference>
<comment type="cofactor">
    <cofactor evidence="6">
        <name>heme</name>
        <dbReference type="ChEBI" id="CHEBI:30413"/>
    </cofactor>
</comment>
<name>A0A0G7ZNR1_PICGL</name>